<feature type="compositionally biased region" description="Basic and acidic residues" evidence="1">
    <location>
        <begin position="917"/>
        <end position="933"/>
    </location>
</feature>
<feature type="compositionally biased region" description="Polar residues" evidence="1">
    <location>
        <begin position="757"/>
        <end position="792"/>
    </location>
</feature>
<dbReference type="STRING" id="1126212.K2RP76"/>
<evidence type="ECO:0000313" key="2">
    <source>
        <dbReference type="EMBL" id="EKG14537.1"/>
    </source>
</evidence>
<feature type="compositionally biased region" description="Low complexity" evidence="1">
    <location>
        <begin position="1270"/>
        <end position="1293"/>
    </location>
</feature>
<proteinExistence type="predicted"/>
<feature type="region of interest" description="Disordered" evidence="1">
    <location>
        <begin position="460"/>
        <end position="802"/>
    </location>
</feature>
<feature type="compositionally biased region" description="Low complexity" evidence="1">
    <location>
        <begin position="14"/>
        <end position="26"/>
    </location>
</feature>
<feature type="compositionally biased region" description="Polar residues" evidence="1">
    <location>
        <begin position="1064"/>
        <end position="1102"/>
    </location>
</feature>
<feature type="region of interest" description="Disordered" evidence="1">
    <location>
        <begin position="1064"/>
        <end position="1220"/>
    </location>
</feature>
<feature type="compositionally biased region" description="Basic and acidic residues" evidence="1">
    <location>
        <begin position="820"/>
        <end position="841"/>
    </location>
</feature>
<feature type="region of interest" description="Disordered" evidence="1">
    <location>
        <begin position="819"/>
        <end position="1041"/>
    </location>
</feature>
<name>K2RP76_MACPH</name>
<dbReference type="HOGENOM" id="CLU_002983_1_0_1"/>
<feature type="compositionally biased region" description="Polar residues" evidence="1">
    <location>
        <begin position="417"/>
        <end position="444"/>
    </location>
</feature>
<organism evidence="2 3">
    <name type="scientific">Macrophomina phaseolina (strain MS6)</name>
    <name type="common">Charcoal rot fungus</name>
    <dbReference type="NCBI Taxonomy" id="1126212"/>
    <lineage>
        <taxon>Eukaryota</taxon>
        <taxon>Fungi</taxon>
        <taxon>Dikarya</taxon>
        <taxon>Ascomycota</taxon>
        <taxon>Pezizomycotina</taxon>
        <taxon>Dothideomycetes</taxon>
        <taxon>Dothideomycetes incertae sedis</taxon>
        <taxon>Botryosphaeriales</taxon>
        <taxon>Botryosphaeriaceae</taxon>
        <taxon>Macrophomina</taxon>
    </lineage>
</organism>
<feature type="compositionally biased region" description="Low complexity" evidence="1">
    <location>
        <begin position="1232"/>
        <end position="1257"/>
    </location>
</feature>
<feature type="compositionally biased region" description="Low complexity" evidence="1">
    <location>
        <begin position="1182"/>
        <end position="1195"/>
    </location>
</feature>
<feature type="compositionally biased region" description="Low complexity" evidence="1">
    <location>
        <begin position="1162"/>
        <end position="1175"/>
    </location>
</feature>
<feature type="compositionally biased region" description="Polar residues" evidence="1">
    <location>
        <begin position="698"/>
        <end position="709"/>
    </location>
</feature>
<comment type="caution">
    <text evidence="2">The sequence shown here is derived from an EMBL/GenBank/DDBJ whole genome shotgun (WGS) entry which is preliminary data.</text>
</comment>
<feature type="compositionally biased region" description="Low complexity" evidence="1">
    <location>
        <begin position="868"/>
        <end position="884"/>
    </location>
</feature>
<feature type="compositionally biased region" description="Basic and acidic residues" evidence="1">
    <location>
        <begin position="1305"/>
        <end position="1319"/>
    </location>
</feature>
<evidence type="ECO:0008006" key="4">
    <source>
        <dbReference type="Google" id="ProtNLM"/>
    </source>
</evidence>
<feature type="region of interest" description="Disordered" evidence="1">
    <location>
        <begin position="1232"/>
        <end position="1371"/>
    </location>
</feature>
<evidence type="ECO:0000313" key="3">
    <source>
        <dbReference type="Proteomes" id="UP000007129"/>
    </source>
</evidence>
<dbReference type="eggNOG" id="ENOG502QRX2">
    <property type="taxonomic scope" value="Eukaryota"/>
</dbReference>
<feature type="compositionally biased region" description="Polar residues" evidence="1">
    <location>
        <begin position="843"/>
        <end position="852"/>
    </location>
</feature>
<dbReference type="Proteomes" id="UP000007129">
    <property type="component" value="Unassembled WGS sequence"/>
</dbReference>
<feature type="compositionally biased region" description="Polar residues" evidence="1">
    <location>
        <begin position="902"/>
        <end position="912"/>
    </location>
</feature>
<feature type="compositionally biased region" description="Acidic residues" evidence="1">
    <location>
        <begin position="1122"/>
        <end position="1138"/>
    </location>
</feature>
<dbReference type="VEuPathDB" id="FungiDB:MPH_08293"/>
<feature type="compositionally biased region" description="Low complexity" evidence="1">
    <location>
        <begin position="975"/>
        <end position="993"/>
    </location>
</feature>
<evidence type="ECO:0000256" key="1">
    <source>
        <dbReference type="SAM" id="MobiDB-lite"/>
    </source>
</evidence>
<feature type="region of interest" description="Disordered" evidence="1">
    <location>
        <begin position="1"/>
        <end position="33"/>
    </location>
</feature>
<feature type="compositionally biased region" description="Polar residues" evidence="1">
    <location>
        <begin position="936"/>
        <end position="945"/>
    </location>
</feature>
<gene>
    <name evidence="2" type="ORF">MPH_08293</name>
</gene>
<feature type="region of interest" description="Disordered" evidence="1">
    <location>
        <begin position="417"/>
        <end position="448"/>
    </location>
</feature>
<dbReference type="EMBL" id="AHHD01000346">
    <property type="protein sequence ID" value="EKG14537.1"/>
    <property type="molecule type" value="Genomic_DNA"/>
</dbReference>
<sequence length="1371" mass="146373">MHRLPRQQDDGALASPRSSRAPSISSDRQSTAGSTSTIAAVYVPTAFHPPPAYVAVAAASQIVTDHQNATLLDELTPAEAENVPAESARFSEEALALLNAFLDSLLYSVLATGRSPSLTSVRPAVQEVLKPRLAREAIKAADEELCGLLAGEEEDEEFPQGHGEKWNLEAVFKRTRLRIMVYTRLGELEDEDEEHFLEEDDSYVIAGADDDSKDAGLVSWAAAIFLTSVIEFVAEQTLIVAGQAAFNRVRGKRRKTGDSGLNGVVHFEDLDRVIVQDFDMEKVALNSALGRLWRTWKKTLRAPITPISASARSSFARSASFGNGYYRRYSTGNAHDAPSAAALQDVPEVEHSECDIAANIPLPMGANDVEEIEVPGLAETYEDEVETPAAAPEVPTKQRPMSWLAAPGSGRQLLRARSSSMPSLKQMAQRQAFQPSVETSDTPPFQTPAEYASQREDYMAAGEQAAETSQMQGIEEEKDQFDEKDREDVSSVIAETGSLPGAASPPPAPTYRPRSMLRDRSPRPLQLGRDILANAKPADANRTNRQPVENKVEILPKKSKSASPPSEEEERESKVVNSSPPSEGEVIGLAKTSDVAKPAPPSPLPAEVDDAQKEKRHTRRLSASPPVARYNAIQPAEGSVSKEQPSKDDSSKPASAKEESPHSSTSSKGVPPLDSAKDEKAENGIANNARASRALRSQTVSTQASQTVPTGPPSVSALSSQTRDSSTSRKSHESSRSYNRSRAATSEYGVDRAALQRVSSISSAGTSILHTSRGSESSIPITTGNRRQTGGSRKSEDDRARDFDAAIAQADTVYYTLTPERMREVEREKNRAAAEAQERSSHARSATATQITVYPRVVHSGSGSPQMMQRSNSSSHGSMNSRQGKSTISEDSQKESKAQRPSPINQVGNVYTRNKYMPREPRVQTDPTFDLRDFLMSTTPSSSGKGVTPVDTAFSRTADNTSSTPTVTGSKGFLTKSSSRSGKTSISEGSSSSPAPRGNSASRKPKKSLEPRSPAGPTHIDNDLIDLIRQGPPGSDHRIPRTVAPFRDTMDSEQMELYTNNVAPSVNSQNTTNSRSGLLSHGSTVQPAYSSEPSTLSGSMSDQGPMITKTRPKKRIDPYAIPDDDELEEEFGEDDDELTALPGSANGPLTNTVSPPSAMAGVTTSVTSTAPPVTSNNAVTKTAAPAPAPTTRPRTGTSDLADFLSSEPPGPVASSSPVQPFMLSDSTLKAIKSGGAATAASANGIRSSSNSGSKASSLIGGGAPQPFSATTTTTTITAGNSHLGTSGSSGSFGTAKRSNTVRQSGARDARMDRNEERGGLSEMADFLKNSGPPPGMDEKPLPFIKFGKDGNPIEPGVEKKSSGRSLRFWKR</sequence>
<feature type="compositionally biased region" description="Polar residues" evidence="1">
    <location>
        <begin position="954"/>
        <end position="969"/>
    </location>
</feature>
<feature type="compositionally biased region" description="Basic and acidic residues" evidence="1">
    <location>
        <begin position="726"/>
        <end position="735"/>
    </location>
</feature>
<dbReference type="InParanoid" id="K2RP76"/>
<reference evidence="2 3" key="1">
    <citation type="journal article" date="2012" name="BMC Genomics">
        <title>Tools to kill: Genome of one of the most destructive plant pathogenic fungi Macrophomina phaseolina.</title>
        <authorList>
            <person name="Islam M.S."/>
            <person name="Haque M.S."/>
            <person name="Islam M.M."/>
            <person name="Emdad E.M."/>
            <person name="Halim A."/>
            <person name="Hossen Q.M.M."/>
            <person name="Hossain M.Z."/>
            <person name="Ahmed B."/>
            <person name="Rahim S."/>
            <person name="Rahman M.S."/>
            <person name="Alam M.M."/>
            <person name="Hou S."/>
            <person name="Wan X."/>
            <person name="Saito J.A."/>
            <person name="Alam M."/>
        </authorList>
    </citation>
    <scope>NUCLEOTIDE SEQUENCE [LARGE SCALE GENOMIC DNA]</scope>
    <source>
        <strain evidence="2 3">MS6</strain>
    </source>
</reference>
<protein>
    <recommendedName>
        <fullName evidence="4">Flo11</fullName>
    </recommendedName>
</protein>
<feature type="compositionally biased region" description="Basic and acidic residues" evidence="1">
    <location>
        <begin position="644"/>
        <end position="661"/>
    </location>
</feature>
<accession>K2RP76</accession>
<feature type="compositionally biased region" description="Low complexity" evidence="1">
    <location>
        <begin position="686"/>
        <end position="697"/>
    </location>
</feature>
<feature type="compositionally biased region" description="Basic and acidic residues" evidence="1">
    <location>
        <begin position="793"/>
        <end position="802"/>
    </location>
</feature>
<dbReference type="OrthoDB" id="5382203at2759"/>